<reference evidence="2 3" key="1">
    <citation type="submission" date="2014-04" db="EMBL/GenBank/DDBJ databases">
        <authorList>
            <consortium name="DOE Joint Genome Institute"/>
            <person name="Kuo A."/>
            <person name="Kohler A."/>
            <person name="Costa M.D."/>
            <person name="Nagy L.G."/>
            <person name="Floudas D."/>
            <person name="Copeland A."/>
            <person name="Barry K.W."/>
            <person name="Cichocki N."/>
            <person name="Veneault-Fourrey C."/>
            <person name="LaButti K."/>
            <person name="Lindquist E.A."/>
            <person name="Lipzen A."/>
            <person name="Lundell T."/>
            <person name="Morin E."/>
            <person name="Murat C."/>
            <person name="Sun H."/>
            <person name="Tunlid A."/>
            <person name="Henrissat B."/>
            <person name="Grigoriev I.V."/>
            <person name="Hibbett D.S."/>
            <person name="Martin F."/>
            <person name="Nordberg H.P."/>
            <person name="Cantor M.N."/>
            <person name="Hua S.X."/>
        </authorList>
    </citation>
    <scope>NUCLEOTIDE SEQUENCE [LARGE SCALE GENOMIC DNA]</scope>
    <source>
        <strain evidence="2 3">Marx 270</strain>
    </source>
</reference>
<dbReference type="InParanoid" id="A0A0C3PQ91"/>
<name>A0A0C3PQ91_PISTI</name>
<evidence type="ECO:0000313" key="2">
    <source>
        <dbReference type="EMBL" id="KIO11151.1"/>
    </source>
</evidence>
<dbReference type="AlphaFoldDB" id="A0A0C3PQ91"/>
<evidence type="ECO:0000256" key="1">
    <source>
        <dbReference type="SAM" id="MobiDB-lite"/>
    </source>
</evidence>
<evidence type="ECO:0000313" key="3">
    <source>
        <dbReference type="Proteomes" id="UP000054217"/>
    </source>
</evidence>
<reference evidence="3" key="2">
    <citation type="submission" date="2015-01" db="EMBL/GenBank/DDBJ databases">
        <title>Evolutionary Origins and Diversification of the Mycorrhizal Mutualists.</title>
        <authorList>
            <consortium name="DOE Joint Genome Institute"/>
            <consortium name="Mycorrhizal Genomics Consortium"/>
            <person name="Kohler A."/>
            <person name="Kuo A."/>
            <person name="Nagy L.G."/>
            <person name="Floudas D."/>
            <person name="Copeland A."/>
            <person name="Barry K.W."/>
            <person name="Cichocki N."/>
            <person name="Veneault-Fourrey C."/>
            <person name="LaButti K."/>
            <person name="Lindquist E.A."/>
            <person name="Lipzen A."/>
            <person name="Lundell T."/>
            <person name="Morin E."/>
            <person name="Murat C."/>
            <person name="Riley R."/>
            <person name="Ohm R."/>
            <person name="Sun H."/>
            <person name="Tunlid A."/>
            <person name="Henrissat B."/>
            <person name="Grigoriev I.V."/>
            <person name="Hibbett D.S."/>
            <person name="Martin F."/>
        </authorList>
    </citation>
    <scope>NUCLEOTIDE SEQUENCE [LARGE SCALE GENOMIC DNA]</scope>
    <source>
        <strain evidence="3">Marx 270</strain>
    </source>
</reference>
<organism evidence="2 3">
    <name type="scientific">Pisolithus tinctorius Marx 270</name>
    <dbReference type="NCBI Taxonomy" id="870435"/>
    <lineage>
        <taxon>Eukaryota</taxon>
        <taxon>Fungi</taxon>
        <taxon>Dikarya</taxon>
        <taxon>Basidiomycota</taxon>
        <taxon>Agaricomycotina</taxon>
        <taxon>Agaricomycetes</taxon>
        <taxon>Agaricomycetidae</taxon>
        <taxon>Boletales</taxon>
        <taxon>Sclerodermatineae</taxon>
        <taxon>Pisolithaceae</taxon>
        <taxon>Pisolithus</taxon>
    </lineage>
</organism>
<sequence length="108" mass="11849">MTKHQISESPAVILTADRTMSTSERDVSPLMSDGDMELEDIRAALPSPKKPLSAAAKKRAPKCRKVVNQEESIFADTINSLDPEDQDLHSPRKNPPCAPCCQKKSNGF</sequence>
<dbReference type="Proteomes" id="UP000054217">
    <property type="component" value="Unassembled WGS sequence"/>
</dbReference>
<feature type="region of interest" description="Disordered" evidence="1">
    <location>
        <begin position="1"/>
        <end position="32"/>
    </location>
</feature>
<gene>
    <name evidence="2" type="ORF">M404DRAFT_7248</name>
</gene>
<feature type="region of interest" description="Disordered" evidence="1">
    <location>
        <begin position="77"/>
        <end position="108"/>
    </location>
</feature>
<protein>
    <submittedName>
        <fullName evidence="2">Uncharacterized protein</fullName>
    </submittedName>
</protein>
<proteinExistence type="predicted"/>
<accession>A0A0C3PQ91</accession>
<keyword evidence="3" id="KW-1185">Reference proteome</keyword>
<dbReference type="HOGENOM" id="CLU_2198045_0_0_1"/>
<dbReference type="EMBL" id="KN831950">
    <property type="protein sequence ID" value="KIO11151.1"/>
    <property type="molecule type" value="Genomic_DNA"/>
</dbReference>